<dbReference type="InterPro" id="IPR002748">
    <property type="entry name" value="CbiD"/>
</dbReference>
<dbReference type="Pfam" id="PF02571">
    <property type="entry name" value="CbiJ"/>
    <property type="match status" value="1"/>
</dbReference>
<dbReference type="InterPro" id="IPR003723">
    <property type="entry name" value="Precorrin-6x_reduct"/>
</dbReference>
<evidence type="ECO:0000313" key="7">
    <source>
        <dbReference type="Proteomes" id="UP000251835"/>
    </source>
</evidence>
<dbReference type="PROSITE" id="PS51014">
    <property type="entry name" value="COBK_CBIJ"/>
    <property type="match status" value="1"/>
</dbReference>
<gene>
    <name evidence="5" type="primary">cbiD</name>
    <name evidence="6" type="ORF">C7377_0461</name>
</gene>
<dbReference type="Proteomes" id="UP000251835">
    <property type="component" value="Unassembled WGS sequence"/>
</dbReference>
<keyword evidence="7" id="KW-1185">Reference proteome</keyword>
<dbReference type="GO" id="GO:0016994">
    <property type="term" value="F:precorrin-6A reductase activity"/>
    <property type="evidence" value="ECO:0007669"/>
    <property type="project" value="InterPro"/>
</dbReference>
<dbReference type="HAMAP" id="MF_00787">
    <property type="entry name" value="CbiD"/>
    <property type="match status" value="1"/>
</dbReference>
<comment type="caution">
    <text evidence="6">The sequence shown here is derived from an EMBL/GenBank/DDBJ whole genome shotgun (WGS) entry which is preliminary data.</text>
</comment>
<dbReference type="AlphaFoldDB" id="A0A7L4UQY5"/>
<reference evidence="6 7" key="1">
    <citation type="submission" date="2018-05" db="EMBL/GenBank/DDBJ databases">
        <title>Genomic Encyclopedia of Type Strains, Phase IV (KMG-IV): sequencing the most valuable type-strain genomes for metagenomic binning, comparative biology and taxonomic classification.</title>
        <authorList>
            <person name="Goeker M."/>
        </authorList>
    </citation>
    <scope>NUCLEOTIDE SEQUENCE [LARGE SCALE GENOMIC DNA]</scope>
    <source>
        <strain evidence="6 7">DSM 28579</strain>
    </source>
</reference>
<evidence type="ECO:0000256" key="3">
    <source>
        <dbReference type="ARBA" id="ARBA00022679"/>
    </source>
</evidence>
<name>A0A7L4UQY5_BALHA</name>
<dbReference type="UniPathway" id="UPA00148">
    <property type="reaction ID" value="UER00227"/>
</dbReference>
<sequence>MILIFGGTTEGRKAVKVCDQAGTPFYYATKGNQQMIESAHSIHLTGGMDDKQIIKFCQEKAIQLIIDAAHPFAENLHQNIANVSKETNIPVVRLERQYPKSYKNALWFDNYDEATEYLLRTNKNNILALTGVNTIEKLKKLWQNTFCWFRILDRNESREVASANGFPKEQILYYHKDEDESRLFKRLKPDAIVTKESGESGGFTKKLSAARELNIPFLVIKRPKLSEHFINVYGEHGLRKEIDRLTDGFFKLKTGFTTGTCATAATKAALLAYFTKENQEKVSITLPNGEWVFIPISKIEVHEDEASATVIKDAGDDPDVTNGTRIQSTIKLNPNHKGVTFLQGEGVGRVTLPGVGLPIGAPAINKTPQTMMKREVFKVLRHHQEKIPNRKLSIGIDVTISVPDGKELATKTFNPKIGIVDGISIIGTSGVVKPFSSEAFVAAIHREMQVAKALGATHIVINSGAKSEAYIKSHYPDLPSQSFIHYGNFIGKTIKVADKIGIKKLSLGIMIGKAVKLAEGFLDTHSKKVVMNKKFITSLAKEANASEEVIEKIATMNMARELWDIIPERTNKFYQELLRKCQEVCQPLFQTGTLEVLLIDNSGNIIEITDNKIS</sequence>
<dbReference type="GO" id="GO:0019251">
    <property type="term" value="P:anaerobic cobalamin biosynthetic process"/>
    <property type="evidence" value="ECO:0007669"/>
    <property type="project" value="UniProtKB-UniRule"/>
</dbReference>
<evidence type="ECO:0000313" key="6">
    <source>
        <dbReference type="EMBL" id="PVX52160.1"/>
    </source>
</evidence>
<dbReference type="EC" id="2.1.1.195" evidence="5"/>
<dbReference type="GO" id="GO:0008168">
    <property type="term" value="F:methyltransferase activity"/>
    <property type="evidence" value="ECO:0007669"/>
    <property type="project" value="UniProtKB-UniRule"/>
</dbReference>
<keyword evidence="1 5" id="KW-0169">Cobalamin biosynthesis</keyword>
<dbReference type="SUPFAM" id="SSF111342">
    <property type="entry name" value="CbiD-like"/>
    <property type="match status" value="1"/>
</dbReference>
<accession>A0A7L4UQY5</accession>
<keyword evidence="2 5" id="KW-0489">Methyltransferase</keyword>
<comment type="pathway">
    <text evidence="5">Cofactor biosynthesis; adenosylcobalamin biosynthesis; cob(II)yrinate a,c-diamide from sirohydrochlorin (anaerobic route): step 6/10.</text>
</comment>
<dbReference type="PANTHER" id="PTHR35863">
    <property type="entry name" value="COBALT-PRECORRIN-5B C(1)-METHYLTRANSFERASE"/>
    <property type="match status" value="1"/>
</dbReference>
<organism evidence="6 7">
    <name type="scientific">Balneicella halophila</name>
    <dbReference type="NCBI Taxonomy" id="1537566"/>
    <lineage>
        <taxon>Bacteria</taxon>
        <taxon>Pseudomonadati</taxon>
        <taxon>Bacteroidota</taxon>
        <taxon>Bacteroidia</taxon>
        <taxon>Bacteroidales</taxon>
        <taxon>Balneicellaceae</taxon>
        <taxon>Balneicella</taxon>
    </lineage>
</organism>
<protein>
    <recommendedName>
        <fullName evidence="5">Cobalt-precorrin-5B C(1)-methyltransferase</fullName>
        <ecNumber evidence="5">2.1.1.195</ecNumber>
    </recommendedName>
    <alternativeName>
        <fullName evidence="5">Cobalt-precorrin-6A synthase</fullName>
    </alternativeName>
</protein>
<proteinExistence type="inferred from homology"/>
<dbReference type="RefSeq" id="WP_116495710.1">
    <property type="nucleotide sequence ID" value="NZ_QENZ01000003.1"/>
</dbReference>
<dbReference type="Gene3D" id="3.30.2110.10">
    <property type="entry name" value="CbiD-like"/>
    <property type="match status" value="1"/>
</dbReference>
<dbReference type="OrthoDB" id="6439987at2"/>
<dbReference type="Pfam" id="PF01888">
    <property type="entry name" value="CbiD"/>
    <property type="match status" value="1"/>
</dbReference>
<evidence type="ECO:0000256" key="1">
    <source>
        <dbReference type="ARBA" id="ARBA00022573"/>
    </source>
</evidence>
<evidence type="ECO:0000256" key="4">
    <source>
        <dbReference type="ARBA" id="ARBA00022691"/>
    </source>
</evidence>
<dbReference type="InterPro" id="IPR036074">
    <property type="entry name" value="CbiD_sf"/>
</dbReference>
<evidence type="ECO:0000256" key="5">
    <source>
        <dbReference type="HAMAP-Rule" id="MF_00787"/>
    </source>
</evidence>
<keyword evidence="4 5" id="KW-0949">S-adenosyl-L-methionine</keyword>
<keyword evidence="3 5" id="KW-0808">Transferase</keyword>
<dbReference type="NCBIfam" id="TIGR00312">
    <property type="entry name" value="cbiD"/>
    <property type="match status" value="1"/>
</dbReference>
<dbReference type="EMBL" id="QENZ01000003">
    <property type="protein sequence ID" value="PVX52160.1"/>
    <property type="molecule type" value="Genomic_DNA"/>
</dbReference>
<comment type="similarity">
    <text evidence="5">Belongs to the CbiD family.</text>
</comment>
<evidence type="ECO:0000256" key="2">
    <source>
        <dbReference type="ARBA" id="ARBA00022603"/>
    </source>
</evidence>
<comment type="catalytic activity">
    <reaction evidence="5">
        <text>Co-precorrin-5B + S-adenosyl-L-methionine = Co-precorrin-6A + S-adenosyl-L-homocysteine</text>
        <dbReference type="Rhea" id="RHEA:26285"/>
        <dbReference type="ChEBI" id="CHEBI:57856"/>
        <dbReference type="ChEBI" id="CHEBI:59789"/>
        <dbReference type="ChEBI" id="CHEBI:60063"/>
        <dbReference type="ChEBI" id="CHEBI:60064"/>
        <dbReference type="EC" id="2.1.1.195"/>
    </reaction>
</comment>
<dbReference type="GO" id="GO:0032259">
    <property type="term" value="P:methylation"/>
    <property type="evidence" value="ECO:0007669"/>
    <property type="project" value="UniProtKB-KW"/>
</dbReference>
<comment type="function">
    <text evidence="5">Catalyzes the methylation of C-1 in cobalt-precorrin-5B to form cobalt-precorrin-6A.</text>
</comment>
<dbReference type="PANTHER" id="PTHR35863:SF1">
    <property type="entry name" value="COBALT-PRECORRIN-5B C(1)-METHYLTRANSFERASE"/>
    <property type="match status" value="1"/>
</dbReference>
<dbReference type="NCBIfam" id="NF000849">
    <property type="entry name" value="PRK00075.1-1"/>
    <property type="match status" value="1"/>
</dbReference>